<evidence type="ECO:0000256" key="2">
    <source>
        <dbReference type="HAMAP-Rule" id="MF_01477"/>
    </source>
</evidence>
<dbReference type="HAMAP" id="MF_01477">
    <property type="entry name" value="Iojap_RsfS"/>
    <property type="match status" value="1"/>
</dbReference>
<name>A0ABT7S7Q6_9CELL</name>
<dbReference type="Pfam" id="PF02410">
    <property type="entry name" value="RsfS"/>
    <property type="match status" value="1"/>
</dbReference>
<dbReference type="PANTHER" id="PTHR21043:SF0">
    <property type="entry name" value="MITOCHONDRIAL ASSEMBLY OF RIBOSOMAL LARGE SUBUNIT PROTEIN 1"/>
    <property type="match status" value="1"/>
</dbReference>
<accession>A0ABT7S7Q6</accession>
<keyword evidence="2" id="KW-0963">Cytoplasm</keyword>
<comment type="similarity">
    <text evidence="1 2">Belongs to the Iojap/RsfS family.</text>
</comment>
<evidence type="ECO:0000313" key="3">
    <source>
        <dbReference type="EMBL" id="MDM7831653.1"/>
    </source>
</evidence>
<evidence type="ECO:0000313" key="4">
    <source>
        <dbReference type="Proteomes" id="UP001321453"/>
    </source>
</evidence>
<gene>
    <name evidence="2 3" type="primary">rsfS</name>
    <name evidence="3" type="ORF">QRT05_09945</name>
</gene>
<comment type="caution">
    <text evidence="3">The sequence shown here is derived from an EMBL/GenBank/DDBJ whole genome shotgun (WGS) entry which is preliminary data.</text>
</comment>
<sequence>MPATERAVELAVAAARAASDIKAEEIIALDVSEQLVLTDVFLIASGTNERQVGAIVDAVEEALFKLGAKPVRREGKSAGRWVLIDFGDVVVHVQHSEDRVYYALERLWKDCPVIELPEDARGTEPSDVA</sequence>
<dbReference type="PANTHER" id="PTHR21043">
    <property type="entry name" value="IOJAP SUPERFAMILY ORTHOLOG"/>
    <property type="match status" value="1"/>
</dbReference>
<dbReference type="InterPro" id="IPR004394">
    <property type="entry name" value="Iojap/RsfS/C7orf30"/>
</dbReference>
<dbReference type="SUPFAM" id="SSF81301">
    <property type="entry name" value="Nucleotidyltransferase"/>
    <property type="match status" value="1"/>
</dbReference>
<dbReference type="RefSeq" id="WP_289447047.1">
    <property type="nucleotide sequence ID" value="NZ_JAUCGR010000002.1"/>
</dbReference>
<protein>
    <recommendedName>
        <fullName evidence="2">Ribosomal silencing factor RsfS</fullName>
    </recommendedName>
</protein>
<dbReference type="InterPro" id="IPR043519">
    <property type="entry name" value="NT_sf"/>
</dbReference>
<comment type="function">
    <text evidence="2">Functions as a ribosomal silencing factor. Interacts with ribosomal protein uL14 (rplN), blocking formation of intersubunit bridge B8. Prevents association of the 30S and 50S ribosomal subunits and the formation of functional ribosomes, thus repressing translation.</text>
</comment>
<keyword evidence="2" id="KW-0678">Repressor</keyword>
<dbReference type="NCBIfam" id="TIGR00090">
    <property type="entry name" value="rsfS_iojap_ybeB"/>
    <property type="match status" value="1"/>
</dbReference>
<organism evidence="3 4">
    <name type="scientific">Cellulomonas edaphi</name>
    <dbReference type="NCBI Taxonomy" id="3053468"/>
    <lineage>
        <taxon>Bacteria</taxon>
        <taxon>Bacillati</taxon>
        <taxon>Actinomycetota</taxon>
        <taxon>Actinomycetes</taxon>
        <taxon>Micrococcales</taxon>
        <taxon>Cellulomonadaceae</taxon>
        <taxon>Cellulomonas</taxon>
    </lineage>
</organism>
<dbReference type="Proteomes" id="UP001321453">
    <property type="component" value="Unassembled WGS sequence"/>
</dbReference>
<comment type="subunit">
    <text evidence="2">Interacts with ribosomal protein uL14 (rplN).</text>
</comment>
<evidence type="ECO:0000256" key="1">
    <source>
        <dbReference type="ARBA" id="ARBA00010574"/>
    </source>
</evidence>
<dbReference type="EMBL" id="JAUCGR010000002">
    <property type="protein sequence ID" value="MDM7831653.1"/>
    <property type="molecule type" value="Genomic_DNA"/>
</dbReference>
<reference evidence="3 4" key="1">
    <citation type="submission" date="2023-06" db="EMBL/GenBank/DDBJ databases">
        <title>Cellulomonas sp. MW9 Whole genome sequence.</title>
        <authorList>
            <person name="Park S."/>
        </authorList>
    </citation>
    <scope>NUCLEOTIDE SEQUENCE [LARGE SCALE GENOMIC DNA]</scope>
    <source>
        <strain evidence="3 4">MW9</strain>
    </source>
</reference>
<comment type="subcellular location">
    <subcellularLocation>
        <location evidence="2">Cytoplasm</location>
    </subcellularLocation>
</comment>
<proteinExistence type="inferred from homology"/>
<dbReference type="Gene3D" id="3.30.460.10">
    <property type="entry name" value="Beta Polymerase, domain 2"/>
    <property type="match status" value="1"/>
</dbReference>
<keyword evidence="4" id="KW-1185">Reference proteome</keyword>
<keyword evidence="2" id="KW-0810">Translation regulation</keyword>